<keyword evidence="3" id="KW-1185">Reference proteome</keyword>
<reference evidence="2" key="3">
    <citation type="submission" date="2025-09" db="UniProtKB">
        <authorList>
            <consortium name="Ensembl"/>
        </authorList>
    </citation>
    <scope>IDENTIFICATION</scope>
</reference>
<dbReference type="GO" id="GO:0005634">
    <property type="term" value="C:nucleus"/>
    <property type="evidence" value="ECO:0007669"/>
    <property type="project" value="InterPro"/>
</dbReference>
<dbReference type="eggNOG" id="ENOG502S232">
    <property type="taxonomic scope" value="Eukaryota"/>
</dbReference>
<name>H3AG55_LATCH</name>
<evidence type="ECO:0000313" key="2">
    <source>
        <dbReference type="Ensembl" id="ENSLACP00000008626.1"/>
    </source>
</evidence>
<dbReference type="AlphaFoldDB" id="H3AG55"/>
<dbReference type="InterPro" id="IPR033375">
    <property type="entry name" value="Cggbp1"/>
</dbReference>
<organism evidence="2 3">
    <name type="scientific">Latimeria chalumnae</name>
    <name type="common">Coelacanth</name>
    <dbReference type="NCBI Taxonomy" id="7897"/>
    <lineage>
        <taxon>Eukaryota</taxon>
        <taxon>Metazoa</taxon>
        <taxon>Chordata</taxon>
        <taxon>Craniata</taxon>
        <taxon>Vertebrata</taxon>
        <taxon>Euteleostomi</taxon>
        <taxon>Coelacanthiformes</taxon>
        <taxon>Coelacanthidae</taxon>
        <taxon>Latimeria</taxon>
    </lineage>
</organism>
<dbReference type="InterPro" id="IPR012337">
    <property type="entry name" value="RNaseH-like_sf"/>
</dbReference>
<evidence type="ECO:0000256" key="1">
    <source>
        <dbReference type="SAM" id="MobiDB-lite"/>
    </source>
</evidence>
<dbReference type="Ensembl" id="ENSLACT00000008694.1">
    <property type="protein sequence ID" value="ENSLACP00000008626.1"/>
    <property type="gene ID" value="ENSLACG00000007624.1"/>
</dbReference>
<dbReference type="PANTHER" id="PTHR32344">
    <property type="entry name" value="U1-TYPE DOMAIN-CONTAINING PROTEIN"/>
    <property type="match status" value="1"/>
</dbReference>
<evidence type="ECO:0000313" key="3">
    <source>
        <dbReference type="Proteomes" id="UP000008672"/>
    </source>
</evidence>
<dbReference type="GeneTree" id="ENSGT00390000017898"/>
<dbReference type="InParanoid" id="H3AG55"/>
<feature type="compositionally biased region" description="Basic and acidic residues" evidence="1">
    <location>
        <begin position="44"/>
        <end position="60"/>
    </location>
</feature>
<proteinExistence type="predicted"/>
<feature type="region of interest" description="Disordered" evidence="1">
    <location>
        <begin position="1"/>
        <end position="25"/>
    </location>
</feature>
<dbReference type="HOGENOM" id="CLU_025348_3_0_1"/>
<feature type="region of interest" description="Disordered" evidence="1">
    <location>
        <begin position="44"/>
        <end position="84"/>
    </location>
</feature>
<sequence length="570" mass="64156">SKKAKNVSASERVKQHPLGVLHSDGGKLFPTNCNVTVDHYRKSSVDRHLDSSTHRERKAETQSPTTNDSLTKKKKQHKKSTENREARNYLNLELEACVCANIPLEKLDHKKLRDFLRRQVTSGGAIPSSAQLRREYLPKVAERHKQEITELIKKRSGCLSVVTDESADSQDQHVLHILIVSQGPNGEDASDSKLKVVLADNYTTISQTIVKCFNKFGVDFNNIGAFISDNATYMSKAYNQVLQGLLPNSVPLTCNAHTVALASDIWRASFPEVDKLIATVKKVFYCPSRKLHLQSAVQAGGSNLPVTLPPEPVKTRWGGWYAATEYQAQYTTFYPTFVEEEMERTPNTQVLTELKHLLDNSETLQVQLNLITRHGKELVDLIKWFESREIPGHQAYNKVVDLSNTYETLKGEQLTGDAGLQNQRIKTFTEVVDKLTSYHDPDSSERTSRFSQPAQRFLKAVRVFDPRQEYTLNLDSLPAGFQSCKTELECYRFHASECDSGLSPTAFRRSAETRSPDIANLAKRYLSVVPNCVEAERSVSANGQVFTAQKQSRKEEQVNGLTMLNFNSNT</sequence>
<dbReference type="EMBL" id="AFYH01078097">
    <property type="status" value="NOT_ANNOTATED_CDS"/>
    <property type="molecule type" value="Genomic_DNA"/>
</dbReference>
<dbReference type="GO" id="GO:0003690">
    <property type="term" value="F:double-stranded DNA binding"/>
    <property type="evidence" value="ECO:0007669"/>
    <property type="project" value="InterPro"/>
</dbReference>
<reference evidence="2" key="2">
    <citation type="submission" date="2025-08" db="UniProtKB">
        <authorList>
            <consortium name="Ensembl"/>
        </authorList>
    </citation>
    <scope>IDENTIFICATION</scope>
</reference>
<accession>H3AG55</accession>
<dbReference type="STRING" id="7897.ENSLACP00000008626"/>
<reference evidence="3" key="1">
    <citation type="submission" date="2011-08" db="EMBL/GenBank/DDBJ databases">
        <title>The draft genome of Latimeria chalumnae.</title>
        <authorList>
            <person name="Di Palma F."/>
            <person name="Alfoldi J."/>
            <person name="Johnson J."/>
            <person name="Berlin A."/>
            <person name="Gnerre S."/>
            <person name="Jaffe D."/>
            <person name="MacCallum I."/>
            <person name="Young S."/>
            <person name="Walker B.J."/>
            <person name="Lander E."/>
            <person name="Lindblad-Toh K."/>
        </authorList>
    </citation>
    <scope>NUCLEOTIDE SEQUENCE [LARGE SCALE GENOMIC DNA]</scope>
    <source>
        <strain evidence="3">Wild caught</strain>
    </source>
</reference>
<protein>
    <submittedName>
        <fullName evidence="2">Uncharacterized protein</fullName>
    </submittedName>
</protein>
<dbReference type="Proteomes" id="UP000008672">
    <property type="component" value="Unassembled WGS sequence"/>
</dbReference>
<dbReference type="GO" id="GO:0006357">
    <property type="term" value="P:regulation of transcription by RNA polymerase II"/>
    <property type="evidence" value="ECO:0007669"/>
    <property type="project" value="InterPro"/>
</dbReference>
<dbReference type="PANTHER" id="PTHR32344:SF1">
    <property type="entry name" value="U1-TYPE DOMAIN-CONTAINING PROTEIN"/>
    <property type="match status" value="1"/>
</dbReference>
<dbReference type="SUPFAM" id="SSF53098">
    <property type="entry name" value="Ribonuclease H-like"/>
    <property type="match status" value="1"/>
</dbReference>